<accession>A0A1U7PS70</accession>
<protein>
    <submittedName>
        <fullName evidence="1">Uncharacterized protein</fullName>
    </submittedName>
</protein>
<sequence length="151" mass="16784">MISRSIKVFMGLLFTLVLTGCIGESYDFNPPAVELSGDRMIGPQELEQGAIDWRGENNEPVKKEETDMKSIADGQQPMNFGTGEKAELLFSHADFDTEELSVSLWQNGTQTALDVNDISFTMPDDPGEYMLEVNLRTDRGNVQYIGKVVIS</sequence>
<dbReference type="RefSeq" id="WP_084186660.1">
    <property type="nucleotide sequence ID" value="NZ_FTPL01000003.1"/>
</dbReference>
<name>A0A1U7PS70_9BACI</name>
<gene>
    <name evidence="1" type="ORF">SAMN05428946_2267</name>
</gene>
<proteinExistence type="predicted"/>
<dbReference type="STRING" id="550447.SAMN05428946_2267"/>
<dbReference type="Proteomes" id="UP000187550">
    <property type="component" value="Unassembled WGS sequence"/>
</dbReference>
<keyword evidence="2" id="KW-1185">Reference proteome</keyword>
<dbReference type="PROSITE" id="PS51257">
    <property type="entry name" value="PROKAR_LIPOPROTEIN"/>
    <property type="match status" value="1"/>
</dbReference>
<organism evidence="1 2">
    <name type="scientific">Edaphobacillus lindanitolerans</name>
    <dbReference type="NCBI Taxonomy" id="550447"/>
    <lineage>
        <taxon>Bacteria</taxon>
        <taxon>Bacillati</taxon>
        <taxon>Bacillota</taxon>
        <taxon>Bacilli</taxon>
        <taxon>Bacillales</taxon>
        <taxon>Bacillaceae</taxon>
        <taxon>Edaphobacillus</taxon>
    </lineage>
</organism>
<dbReference type="OrthoDB" id="2938139at2"/>
<reference evidence="2" key="1">
    <citation type="submission" date="2017-01" db="EMBL/GenBank/DDBJ databases">
        <authorList>
            <person name="Varghese N."/>
            <person name="Submissions S."/>
        </authorList>
    </citation>
    <scope>NUCLEOTIDE SEQUENCE [LARGE SCALE GENOMIC DNA]</scope>
    <source>
        <strain evidence="2">MNA4</strain>
    </source>
</reference>
<dbReference type="EMBL" id="FTPL01000003">
    <property type="protein sequence ID" value="SIT88391.1"/>
    <property type="molecule type" value="Genomic_DNA"/>
</dbReference>
<dbReference type="AlphaFoldDB" id="A0A1U7PS70"/>
<evidence type="ECO:0000313" key="2">
    <source>
        <dbReference type="Proteomes" id="UP000187550"/>
    </source>
</evidence>
<evidence type="ECO:0000313" key="1">
    <source>
        <dbReference type="EMBL" id="SIT88391.1"/>
    </source>
</evidence>